<accession>A0A5F9CNM4</accession>
<dbReference type="GO" id="GO:0010468">
    <property type="term" value="P:regulation of gene expression"/>
    <property type="evidence" value="ECO:0007669"/>
    <property type="project" value="Ensembl"/>
</dbReference>
<dbReference type="FunFam" id="1.10.1450.10:FF:000031">
    <property type="entry name" value="Tetraspanin"/>
    <property type="match status" value="1"/>
</dbReference>
<dbReference type="AlphaFoldDB" id="A0A5F9CNM4"/>
<proteinExistence type="inferred from homology"/>
<dbReference type="InterPro" id="IPR018503">
    <property type="entry name" value="Tetraspanin_CS"/>
</dbReference>
<dbReference type="GO" id="GO:0007283">
    <property type="term" value="P:spermatogenesis"/>
    <property type="evidence" value="ECO:0007669"/>
    <property type="project" value="Ensembl"/>
</dbReference>
<evidence type="ECO:0000256" key="10">
    <source>
        <dbReference type="RuleBase" id="RU361218"/>
    </source>
</evidence>
<dbReference type="SMR" id="A0A5F9CNM4"/>
<comment type="subunit">
    <text evidence="8">Forms homooligomers. Interacts with MEP1B. Interacts with integrin alpha3/ITGA3. Interacts with RICTOR and MTOR. Interacts with ADAM17. Interacts with ECE1.</text>
</comment>
<dbReference type="InterPro" id="IPR018499">
    <property type="entry name" value="Tetraspanin/Peripherin"/>
</dbReference>
<keyword evidence="6 10" id="KW-0472">Membrane</keyword>
<reference evidence="11 12" key="1">
    <citation type="journal article" date="2011" name="Nature">
        <title>A high-resolution map of human evolutionary constraint using 29 mammals.</title>
        <authorList>
            <person name="Lindblad-Toh K."/>
            <person name="Garber M."/>
            <person name="Zuk O."/>
            <person name="Lin M.F."/>
            <person name="Parker B.J."/>
            <person name="Washietl S."/>
            <person name="Kheradpour P."/>
            <person name="Ernst J."/>
            <person name="Jordan G."/>
            <person name="Mauceli E."/>
            <person name="Ward L.D."/>
            <person name="Lowe C.B."/>
            <person name="Holloway A.K."/>
            <person name="Clamp M."/>
            <person name="Gnerre S."/>
            <person name="Alfoldi J."/>
            <person name="Beal K."/>
            <person name="Chang J."/>
            <person name="Clawson H."/>
            <person name="Cuff J."/>
            <person name="Di Palma F."/>
            <person name="Fitzgerald S."/>
            <person name="Flicek P."/>
            <person name="Guttman M."/>
            <person name="Hubisz M.J."/>
            <person name="Jaffe D.B."/>
            <person name="Jungreis I."/>
            <person name="Kent W.J."/>
            <person name="Kostka D."/>
            <person name="Lara M."/>
            <person name="Martins A.L."/>
            <person name="Massingham T."/>
            <person name="Moltke I."/>
            <person name="Raney B.J."/>
            <person name="Rasmussen M.D."/>
            <person name="Robinson J."/>
            <person name="Stark A."/>
            <person name="Vilella A.J."/>
            <person name="Wen J."/>
            <person name="Xie X."/>
            <person name="Zody M.C."/>
            <person name="Baldwin J."/>
            <person name="Bloom T."/>
            <person name="Chin C.W."/>
            <person name="Heiman D."/>
            <person name="Nicol R."/>
            <person name="Nusbaum C."/>
            <person name="Young S."/>
            <person name="Wilkinson J."/>
            <person name="Worley K.C."/>
            <person name="Kovar C.L."/>
            <person name="Muzny D.M."/>
            <person name="Gibbs R.A."/>
            <person name="Cree A."/>
            <person name="Dihn H.H."/>
            <person name="Fowler G."/>
            <person name="Jhangiani S."/>
            <person name="Joshi V."/>
            <person name="Lee S."/>
            <person name="Lewis L.R."/>
            <person name="Nazareth L.V."/>
            <person name="Okwuonu G."/>
            <person name="Santibanez J."/>
            <person name="Warren W.C."/>
            <person name="Mardis E.R."/>
            <person name="Weinstock G.M."/>
            <person name="Wilson R.K."/>
            <person name="Delehaunty K."/>
            <person name="Dooling D."/>
            <person name="Fronik C."/>
            <person name="Fulton L."/>
            <person name="Fulton B."/>
            <person name="Graves T."/>
            <person name="Minx P."/>
            <person name="Sodergren E."/>
            <person name="Birney E."/>
            <person name="Margulies E.H."/>
            <person name="Herrero J."/>
            <person name="Green E.D."/>
            <person name="Haussler D."/>
            <person name="Siepel A."/>
            <person name="Goldman N."/>
            <person name="Pollard K.S."/>
            <person name="Pedersen J.S."/>
            <person name="Lander E.S."/>
            <person name="Kellis M."/>
        </authorList>
    </citation>
    <scope>NUCLEOTIDE SEQUENCE [LARGE SCALE GENOMIC DNA]</scope>
    <source>
        <strain evidence="11 12">Thorbecke inbred</strain>
    </source>
</reference>
<evidence type="ECO:0000256" key="6">
    <source>
        <dbReference type="ARBA" id="ARBA00023136"/>
    </source>
</evidence>
<comment type="similarity">
    <text evidence="2 10">Belongs to the tetraspanin (TM4SF) family.</text>
</comment>
<dbReference type="PANTHER" id="PTHR19282">
    <property type="entry name" value="TETRASPANIN"/>
    <property type="match status" value="1"/>
</dbReference>
<reference evidence="11" key="3">
    <citation type="submission" date="2025-09" db="UniProtKB">
        <authorList>
            <consortium name="Ensembl"/>
        </authorList>
    </citation>
    <scope>IDENTIFICATION</scope>
    <source>
        <strain evidence="11">Thorbecke</strain>
    </source>
</reference>
<organism evidence="11 12">
    <name type="scientific">Oryctolagus cuniculus</name>
    <name type="common">Rabbit</name>
    <dbReference type="NCBI Taxonomy" id="9986"/>
    <lineage>
        <taxon>Eukaryota</taxon>
        <taxon>Metazoa</taxon>
        <taxon>Chordata</taxon>
        <taxon>Craniata</taxon>
        <taxon>Vertebrata</taxon>
        <taxon>Euteleostomi</taxon>
        <taxon>Mammalia</taxon>
        <taxon>Eutheria</taxon>
        <taxon>Euarchontoglires</taxon>
        <taxon>Glires</taxon>
        <taxon>Lagomorpha</taxon>
        <taxon>Leporidae</taxon>
        <taxon>Oryctolagus</taxon>
    </lineage>
</organism>
<keyword evidence="9" id="KW-1015">Disulfide bond</keyword>
<evidence type="ECO:0000256" key="3">
    <source>
        <dbReference type="ARBA" id="ARBA00022475"/>
    </source>
</evidence>
<dbReference type="GeneTree" id="ENSGT00940000158153"/>
<evidence type="ECO:0000256" key="4">
    <source>
        <dbReference type="ARBA" id="ARBA00022692"/>
    </source>
</evidence>
<name>A0A5F9CNM4_RABIT</name>
<dbReference type="Gene3D" id="1.10.1450.10">
    <property type="entry name" value="Tetraspanin"/>
    <property type="match status" value="1"/>
</dbReference>
<feature type="transmembrane region" description="Helical" evidence="10">
    <location>
        <begin position="37"/>
        <end position="59"/>
    </location>
</feature>
<feature type="transmembrane region" description="Helical" evidence="10">
    <location>
        <begin position="233"/>
        <end position="258"/>
    </location>
</feature>
<evidence type="ECO:0000256" key="9">
    <source>
        <dbReference type="PIRSR" id="PIRSR002419-1"/>
    </source>
</evidence>
<dbReference type="InParanoid" id="A0A5F9CNM4"/>
<protein>
    <recommendedName>
        <fullName evidence="10">Tetraspanin</fullName>
    </recommendedName>
</protein>
<dbReference type="EMBL" id="AAGW02035000">
    <property type="status" value="NOT_ANNOTATED_CDS"/>
    <property type="molecule type" value="Genomic_DNA"/>
</dbReference>
<dbReference type="Pfam" id="PF00335">
    <property type="entry name" value="Tetraspanin"/>
    <property type="match status" value="1"/>
</dbReference>
<gene>
    <name evidence="11" type="primary">TSPAN8</name>
</gene>
<evidence type="ECO:0000256" key="2">
    <source>
        <dbReference type="ARBA" id="ARBA00006840"/>
    </source>
</evidence>
<dbReference type="PROSITE" id="PS00421">
    <property type="entry name" value="TM4_1"/>
    <property type="match status" value="1"/>
</dbReference>
<dbReference type="InterPro" id="IPR008952">
    <property type="entry name" value="Tetraspanin_EC2_sf"/>
</dbReference>
<keyword evidence="12" id="KW-1185">Reference proteome</keyword>
<feature type="transmembrane region" description="Helical" evidence="10">
    <location>
        <begin position="111"/>
        <end position="135"/>
    </location>
</feature>
<dbReference type="GO" id="GO:0009986">
    <property type="term" value="C:cell surface"/>
    <property type="evidence" value="ECO:0007669"/>
    <property type="project" value="Ensembl"/>
</dbReference>
<keyword evidence="7" id="KW-0325">Glycoprotein</keyword>
<dbReference type="Ensembl" id="ENSOCUT00000038147.1">
    <property type="protein sequence ID" value="ENSOCUP00000035314.1"/>
    <property type="gene ID" value="ENSOCUG00000025509.3"/>
</dbReference>
<keyword evidence="5 10" id="KW-1133">Transmembrane helix</keyword>
<dbReference type="SUPFAM" id="SSF48652">
    <property type="entry name" value="Tetraspanin"/>
    <property type="match status" value="1"/>
</dbReference>
<comment type="subcellular location">
    <subcellularLocation>
        <location evidence="1">Cell membrane</location>
        <topology evidence="1">Multi-pass membrane protein</topology>
    </subcellularLocation>
    <subcellularLocation>
        <location evidence="10">Membrane</location>
        <topology evidence="10">Multi-pass membrane protein</topology>
    </subcellularLocation>
</comment>
<reference evidence="11" key="2">
    <citation type="submission" date="2025-08" db="UniProtKB">
        <authorList>
            <consortium name="Ensembl"/>
        </authorList>
    </citation>
    <scope>IDENTIFICATION</scope>
    <source>
        <strain evidence="11">Thorbecke</strain>
    </source>
</reference>
<feature type="disulfide bond" evidence="9">
    <location>
        <begin position="177"/>
        <end position="208"/>
    </location>
</feature>
<dbReference type="Proteomes" id="UP000001811">
    <property type="component" value="Chromosome 4"/>
</dbReference>
<dbReference type="Bgee" id="ENSOCUG00000025509">
    <property type="expression patterns" value="Expressed in blood and 15 other cell types or tissues"/>
</dbReference>
<evidence type="ECO:0000256" key="5">
    <source>
        <dbReference type="ARBA" id="ARBA00022989"/>
    </source>
</evidence>
<sequence>MDMLLDFSDLSYNPRCWAHNVEPVGLSGEGISSRNSYIRALTCTQKLCGVLILAIAIWVRVSKDDQEIISSGDEVTNFYVAADMLISVGAIIMILGFLGCCGAIKESRCMLLLFFIGLLLILLLQLATGILGVVFRSESERVLNSTLYENVKLLRETSEEAKVFQQALIEFQEKFKCCGVVNGAIDWGNNFQQNYKSCECPTVSDSSCIYYEGHFVYKQPCISLIKDFVIKHIIIIVGIAFGLAVIEMLGLVFSMVLYCQIGNK</sequence>
<evidence type="ECO:0000256" key="1">
    <source>
        <dbReference type="ARBA" id="ARBA00004651"/>
    </source>
</evidence>
<dbReference type="InterPro" id="IPR000301">
    <property type="entry name" value="Tetraspanin_animals"/>
</dbReference>
<dbReference type="PIRSF" id="PIRSF002419">
    <property type="entry name" value="Tetraspanin"/>
    <property type="match status" value="1"/>
</dbReference>
<feature type="transmembrane region" description="Helical" evidence="10">
    <location>
        <begin position="79"/>
        <end position="104"/>
    </location>
</feature>
<feature type="disulfide bond" evidence="9">
    <location>
        <begin position="178"/>
        <end position="198"/>
    </location>
</feature>
<evidence type="ECO:0000256" key="7">
    <source>
        <dbReference type="ARBA" id="ARBA00023180"/>
    </source>
</evidence>
<dbReference type="PRINTS" id="PR00259">
    <property type="entry name" value="TMFOUR"/>
</dbReference>
<dbReference type="EMBL" id="AAGW02035001">
    <property type="status" value="NOT_ANNOTATED_CDS"/>
    <property type="molecule type" value="Genomic_DNA"/>
</dbReference>
<dbReference type="FunCoup" id="A0A5F9CNM4">
    <property type="interactions" value="7"/>
</dbReference>
<keyword evidence="3" id="KW-1003">Cell membrane</keyword>
<dbReference type="EMBL" id="AAGW02034999">
    <property type="status" value="NOT_ANNOTATED_CDS"/>
    <property type="molecule type" value="Genomic_DNA"/>
</dbReference>
<keyword evidence="4 10" id="KW-0812">Transmembrane</keyword>
<dbReference type="PANTHER" id="PTHR19282:SF380">
    <property type="entry name" value="TETRASPANIN-8"/>
    <property type="match status" value="1"/>
</dbReference>
<evidence type="ECO:0000256" key="8">
    <source>
        <dbReference type="ARBA" id="ARBA00064353"/>
    </source>
</evidence>
<evidence type="ECO:0000313" key="11">
    <source>
        <dbReference type="Ensembl" id="ENSOCUP00000035314.1"/>
    </source>
</evidence>
<evidence type="ECO:0000313" key="12">
    <source>
        <dbReference type="Proteomes" id="UP000001811"/>
    </source>
</evidence>
<dbReference type="GO" id="GO:0005886">
    <property type="term" value="C:plasma membrane"/>
    <property type="evidence" value="ECO:0007669"/>
    <property type="project" value="UniProtKB-SubCell"/>
</dbReference>
<dbReference type="STRING" id="9986.ENSOCUP00000035314"/>